<gene>
    <name evidence="1" type="ORF">GZ26D6_28</name>
</gene>
<evidence type="ECO:0000313" key="1">
    <source>
        <dbReference type="EMBL" id="AAU83052.1"/>
    </source>
</evidence>
<organism evidence="1">
    <name type="scientific">Uncultured archaeon GZfos26G2</name>
    <dbReference type="NCBI Taxonomy" id="3386331"/>
    <lineage>
        <taxon>Archaea</taxon>
        <taxon>Methanobacteriati</taxon>
        <taxon>Methanobacteriota</taxon>
        <taxon>Stenosarchaea group</taxon>
        <taxon>Methanomicrobia</taxon>
        <taxon>Candidatus Methanophagales</taxon>
        <taxon>Candidatus Methanophagaceae</taxon>
        <taxon>Candidatus Methanophaga</taxon>
    </lineage>
</organism>
<name>Q64C25_UNCAG</name>
<sequence>MHEITQRGENERYCDGSFVCIRNLHILSIIDKPFAQLCVIVQAEFSIPPW</sequence>
<proteinExistence type="predicted"/>
<dbReference type="AlphaFoldDB" id="Q64C25"/>
<reference evidence="1" key="1">
    <citation type="journal article" date="2004" name="Science">
        <title>Reverse methanogenesis: testing the hypothesis with environmental genomics.</title>
        <authorList>
            <person name="Hallam S.J."/>
            <person name="Putnam N."/>
            <person name="Preston C.M."/>
            <person name="Detter J.C."/>
            <person name="Rokhsar D."/>
            <person name="Richardson P.M."/>
            <person name="DeLong E.F."/>
        </authorList>
    </citation>
    <scope>NUCLEOTIDE SEQUENCE</scope>
</reference>
<reference evidence="1" key="2">
    <citation type="submission" date="2004-08" db="EMBL/GenBank/DDBJ databases">
        <authorList>
            <person name="Putnam N."/>
            <person name="Detter J.C."/>
            <person name="Richardson P.M."/>
            <person name="Rokhsar D."/>
        </authorList>
    </citation>
    <scope>NUCLEOTIDE SEQUENCE</scope>
</reference>
<dbReference type="EMBL" id="AY714840">
    <property type="protein sequence ID" value="AAU83052.1"/>
    <property type="molecule type" value="Genomic_DNA"/>
</dbReference>
<accession>Q64C25</accession>
<protein>
    <submittedName>
        <fullName evidence="1">Uncharacterized protein</fullName>
    </submittedName>
</protein>